<dbReference type="PANTHER" id="PTHR30349:SF64">
    <property type="entry name" value="PROPHAGE INTEGRASE INTD-RELATED"/>
    <property type="match status" value="1"/>
</dbReference>
<sequence length="333" mass="38451">MEKGIDSESFKYWGELWFRKQQLNFSRSYSLTAKNHLKNINRFIGTQPIGHIKPIDIDNIIIEYAQKNPHTKRPTAKQTLKDMRNIAASVFDYAMENEIIEKNPARGRQIPKRAPQTHRRALTRKEQIWIIKMPHRMRLGALIMMFAGLRRGELIPLTWNDIDFDNLTISVNKSVEKIGNNFVEKPGTKNSKTRIVNITLDLAIELLNAKKTAISKYVCCKIDGSMHTESSWKRAWQSFQCDLNATFGDFQDNSRSKYNPHGVPKMIEKITPHMLRHTYATLLYASGVDVLTASKLLGHADIKTTLDIYTHLQEETMIRSVDKLDTYVSKLFK</sequence>
<proteinExistence type="inferred from homology"/>
<reference evidence="5 6" key="1">
    <citation type="submission" date="2019-09" db="EMBL/GenBank/DDBJ databases">
        <title>Genome sequence of Clostridium sp. EA1.</title>
        <authorList>
            <person name="Poehlein A."/>
            <person name="Bengelsdorf F.R."/>
            <person name="Daniel R."/>
        </authorList>
    </citation>
    <scope>NUCLEOTIDE SEQUENCE [LARGE SCALE GENOMIC DNA]</scope>
    <source>
        <strain evidence="5 6">EA1</strain>
    </source>
</reference>
<dbReference type="GO" id="GO:0003677">
    <property type="term" value="F:DNA binding"/>
    <property type="evidence" value="ECO:0007669"/>
    <property type="project" value="UniProtKB-KW"/>
</dbReference>
<dbReference type="GO" id="GO:0006310">
    <property type="term" value="P:DNA recombination"/>
    <property type="evidence" value="ECO:0007669"/>
    <property type="project" value="UniProtKB-KW"/>
</dbReference>
<dbReference type="OrthoDB" id="9803188at2"/>
<dbReference type="Pfam" id="PF00589">
    <property type="entry name" value="Phage_integrase"/>
    <property type="match status" value="1"/>
</dbReference>
<keyword evidence="3" id="KW-0233">DNA recombination</keyword>
<feature type="domain" description="Tyr recombinase" evidence="4">
    <location>
        <begin position="117"/>
        <end position="322"/>
    </location>
</feature>
<evidence type="ECO:0000256" key="3">
    <source>
        <dbReference type="ARBA" id="ARBA00023172"/>
    </source>
</evidence>
<dbReference type="SUPFAM" id="SSF56349">
    <property type="entry name" value="DNA breaking-rejoining enzymes"/>
    <property type="match status" value="1"/>
</dbReference>
<dbReference type="PROSITE" id="PS51898">
    <property type="entry name" value="TYR_RECOMBINASE"/>
    <property type="match status" value="1"/>
</dbReference>
<dbReference type="PANTHER" id="PTHR30349">
    <property type="entry name" value="PHAGE INTEGRASE-RELATED"/>
    <property type="match status" value="1"/>
</dbReference>
<dbReference type="CDD" id="cd01189">
    <property type="entry name" value="INT_ICEBs1_C_like"/>
    <property type="match status" value="1"/>
</dbReference>
<dbReference type="InterPro" id="IPR010998">
    <property type="entry name" value="Integrase_recombinase_N"/>
</dbReference>
<dbReference type="RefSeq" id="WP_156990862.1">
    <property type="nucleotide sequence ID" value="NZ_VWXL01000073.1"/>
</dbReference>
<dbReference type="InterPro" id="IPR002104">
    <property type="entry name" value="Integrase_catalytic"/>
</dbReference>
<dbReference type="InterPro" id="IPR053876">
    <property type="entry name" value="Phage_int_M"/>
</dbReference>
<dbReference type="Pfam" id="PF22022">
    <property type="entry name" value="Phage_int_M"/>
    <property type="match status" value="1"/>
</dbReference>
<evidence type="ECO:0000256" key="2">
    <source>
        <dbReference type="ARBA" id="ARBA00023125"/>
    </source>
</evidence>
<accession>A0A6N8I0X5</accession>
<dbReference type="Proteomes" id="UP000469440">
    <property type="component" value="Unassembled WGS sequence"/>
</dbReference>
<dbReference type="GO" id="GO:0015074">
    <property type="term" value="P:DNA integration"/>
    <property type="evidence" value="ECO:0007669"/>
    <property type="project" value="InterPro"/>
</dbReference>
<dbReference type="Gene3D" id="1.10.150.130">
    <property type="match status" value="1"/>
</dbReference>
<evidence type="ECO:0000259" key="4">
    <source>
        <dbReference type="PROSITE" id="PS51898"/>
    </source>
</evidence>
<comment type="caution">
    <text evidence="5">The sequence shown here is derived from an EMBL/GenBank/DDBJ whole genome shotgun (WGS) entry which is preliminary data.</text>
</comment>
<dbReference type="InterPro" id="IPR050090">
    <property type="entry name" value="Tyrosine_recombinase_XerCD"/>
</dbReference>
<name>A0A6N8I0X5_9FIRM</name>
<keyword evidence="2" id="KW-0238">DNA-binding</keyword>
<comment type="similarity">
    <text evidence="1">Belongs to the 'phage' integrase family.</text>
</comment>
<dbReference type="AlphaFoldDB" id="A0A6N8I0X5"/>
<dbReference type="InterPro" id="IPR011010">
    <property type="entry name" value="DNA_brk_join_enz"/>
</dbReference>
<gene>
    <name evidence="5" type="primary">xerC_8</name>
    <name evidence="5" type="ORF">CAFE_24990</name>
</gene>
<evidence type="ECO:0000313" key="6">
    <source>
        <dbReference type="Proteomes" id="UP000469440"/>
    </source>
</evidence>
<evidence type="ECO:0000313" key="5">
    <source>
        <dbReference type="EMBL" id="MVB11774.1"/>
    </source>
</evidence>
<protein>
    <submittedName>
        <fullName evidence="5">Tyrosine recombinase XerC</fullName>
    </submittedName>
</protein>
<dbReference type="EMBL" id="VWXL01000073">
    <property type="protein sequence ID" value="MVB11774.1"/>
    <property type="molecule type" value="Genomic_DNA"/>
</dbReference>
<keyword evidence="6" id="KW-1185">Reference proteome</keyword>
<dbReference type="Gene3D" id="1.10.443.10">
    <property type="entry name" value="Intergrase catalytic core"/>
    <property type="match status" value="1"/>
</dbReference>
<dbReference type="InterPro" id="IPR013762">
    <property type="entry name" value="Integrase-like_cat_sf"/>
</dbReference>
<organism evidence="5 6">
    <name type="scientific">Caproicibacter fermentans</name>
    <dbReference type="NCBI Taxonomy" id="2576756"/>
    <lineage>
        <taxon>Bacteria</taxon>
        <taxon>Bacillati</taxon>
        <taxon>Bacillota</taxon>
        <taxon>Clostridia</taxon>
        <taxon>Eubacteriales</taxon>
        <taxon>Acutalibacteraceae</taxon>
        <taxon>Caproicibacter</taxon>
    </lineage>
</organism>
<evidence type="ECO:0000256" key="1">
    <source>
        <dbReference type="ARBA" id="ARBA00008857"/>
    </source>
</evidence>